<reference evidence="8 9" key="1">
    <citation type="submission" date="2022-05" db="EMBL/GenBank/DDBJ databases">
        <title>Chromosome-level reference genomes for two strains of Caenorhabditis briggsae: an improved platform for comparative genomics.</title>
        <authorList>
            <person name="Stevens L."/>
            <person name="Andersen E.C."/>
        </authorList>
    </citation>
    <scope>NUCLEOTIDE SEQUENCE [LARGE SCALE GENOMIC DNA]</scope>
    <source>
        <strain evidence="8">QX1410_ONT</strain>
        <tissue evidence="8">Whole-organism</tissue>
    </source>
</reference>
<dbReference type="GO" id="GO:0004620">
    <property type="term" value="F:phospholipase activity"/>
    <property type="evidence" value="ECO:0007669"/>
    <property type="project" value="InterPro"/>
</dbReference>
<evidence type="ECO:0000256" key="6">
    <source>
        <dbReference type="ARBA" id="ARBA00023180"/>
    </source>
</evidence>
<keyword evidence="4 7" id="KW-0442">Lipid degradation</keyword>
<proteinExistence type="inferred from homology"/>
<keyword evidence="6" id="KW-0325">Glycoprotein</keyword>
<dbReference type="GO" id="GO:0016042">
    <property type="term" value="P:lipid catabolic process"/>
    <property type="evidence" value="ECO:0007669"/>
    <property type="project" value="UniProtKB-KW"/>
</dbReference>
<keyword evidence="3 7" id="KW-0378">Hydrolase</keyword>
<keyword evidence="5 7" id="KW-0443">Lipid metabolism</keyword>
<comment type="similarity">
    <text evidence="1 7">Belongs to the phospholipase B-like family.</text>
</comment>
<organism evidence="8 9">
    <name type="scientific">Caenorhabditis briggsae</name>
    <dbReference type="NCBI Taxonomy" id="6238"/>
    <lineage>
        <taxon>Eukaryota</taxon>
        <taxon>Metazoa</taxon>
        <taxon>Ecdysozoa</taxon>
        <taxon>Nematoda</taxon>
        <taxon>Chromadorea</taxon>
        <taxon>Rhabditida</taxon>
        <taxon>Rhabditina</taxon>
        <taxon>Rhabditomorpha</taxon>
        <taxon>Rhabditoidea</taxon>
        <taxon>Rhabditidae</taxon>
        <taxon>Peloderinae</taxon>
        <taxon>Caenorhabditis</taxon>
    </lineage>
</organism>
<name>A0AAE9D8S2_CAEBR</name>
<dbReference type="Pfam" id="PF04916">
    <property type="entry name" value="Phospholip_B"/>
    <property type="match status" value="1"/>
</dbReference>
<evidence type="ECO:0000256" key="5">
    <source>
        <dbReference type="ARBA" id="ARBA00023098"/>
    </source>
</evidence>
<sequence length="612" mass="70098">MLLHFRYLLQLQGTRETALKRRISTESKQRIRVGQHFQKMLKFWLLVASFLAIGAETRSIERAYTVCQQTDGKLYSYKEGRVSDGDLCGKRLATAYFHDEVNQTGWAFLEVDVISPKTPHYLQGYAAGFAEGRVTRDMIDLHIINTVNGYCDGAKHFCDELGEFMVDNLKWMEMEIKQNPEDEYWQQVNLTLNQLFGLIHGYENQLGAPINFKEIAVHPIFMIQIAGDLEDLALKFKKPENPKKVFSGPGHCSALVKLLPNNEDILFSHVTWSSYGTMLRINKKYSFKTGDPGQVYSFSSYPASITSTDDFILTSAKLAILETTIGNYNEKSLDLITPNTVLTWIRAEIAHRTASSGLQWAEAFGRHNSGTYNNEWVVVDYKQFHRGKPVQPETGIIHVVEQMPGHIVHSDKTAHLFRTTYWPGYNQPYYKQIIRLSDTDKMVEKYGDWYSYDKTPRALIFARDHKNVHDMESMIALMRSNNYTKDPLSKCDCNPPYSAENAIACRSDLNPVNGTYPFKSLGFRDHGAIDVKVTNSKLIQDLQFTAVSGPPGGVTKDVPIFDWRTSSLTDKVPHFGQPDKWNFAPVTYKWRRSFLEDLRDKIYKDLKTSEDF</sequence>
<dbReference type="EC" id="3.1.1.-" evidence="7"/>
<gene>
    <name evidence="8" type="ORF">L3Y34_000264</name>
</gene>
<evidence type="ECO:0000256" key="1">
    <source>
        <dbReference type="ARBA" id="ARBA00007835"/>
    </source>
</evidence>
<keyword evidence="2" id="KW-0732">Signal</keyword>
<evidence type="ECO:0000256" key="2">
    <source>
        <dbReference type="ARBA" id="ARBA00022729"/>
    </source>
</evidence>
<dbReference type="Proteomes" id="UP000827892">
    <property type="component" value="Chromosome III"/>
</dbReference>
<dbReference type="PANTHER" id="PTHR12370:SF3">
    <property type="entry name" value="PHOSPHOLIPASE B-LIKE 2-RELATED"/>
    <property type="match status" value="1"/>
</dbReference>
<evidence type="ECO:0000256" key="3">
    <source>
        <dbReference type="ARBA" id="ARBA00022801"/>
    </source>
</evidence>
<evidence type="ECO:0000313" key="9">
    <source>
        <dbReference type="Proteomes" id="UP000827892"/>
    </source>
</evidence>
<dbReference type="EMBL" id="CP090893">
    <property type="protein sequence ID" value="ULT98779.1"/>
    <property type="molecule type" value="Genomic_DNA"/>
</dbReference>
<evidence type="ECO:0000256" key="4">
    <source>
        <dbReference type="ARBA" id="ARBA00022963"/>
    </source>
</evidence>
<evidence type="ECO:0000313" key="8">
    <source>
        <dbReference type="EMBL" id="ULT98779.1"/>
    </source>
</evidence>
<dbReference type="PANTHER" id="PTHR12370">
    <property type="entry name" value="PHOSPHOLIPASE B-RELATED"/>
    <property type="match status" value="1"/>
</dbReference>
<accession>A0AAE9D8S2</accession>
<comment type="function">
    <text evidence="7">Putative phospholipase.</text>
</comment>
<protein>
    <recommendedName>
        <fullName evidence="7">Phospholipase B-like</fullName>
        <ecNumber evidence="7">3.1.1.-</ecNumber>
    </recommendedName>
</protein>
<evidence type="ECO:0000256" key="7">
    <source>
        <dbReference type="RuleBase" id="RU364138"/>
    </source>
</evidence>
<dbReference type="Gene3D" id="3.60.60.30">
    <property type="match status" value="1"/>
</dbReference>
<dbReference type="AlphaFoldDB" id="A0AAE9D8S2"/>
<dbReference type="InterPro" id="IPR007000">
    <property type="entry name" value="PLipase_B-like"/>
</dbReference>